<evidence type="ECO:0000256" key="3">
    <source>
        <dbReference type="ARBA" id="ARBA00022814"/>
    </source>
</evidence>
<dbReference type="Pfam" id="PF26594">
    <property type="entry name" value="KH_NusA_2nd"/>
    <property type="match status" value="1"/>
</dbReference>
<comment type="subcellular location">
    <subcellularLocation>
        <location evidence="7">Cytoplasm</location>
    </subcellularLocation>
</comment>
<name>A0A3N2R6Q2_9RHOB</name>
<dbReference type="Gene3D" id="1.10.150.20">
    <property type="entry name" value="5' to 3' exonuclease, C-terminal subdomain"/>
    <property type="match status" value="2"/>
</dbReference>
<comment type="caution">
    <text evidence="11">The sequence shown here is derived from an EMBL/GenBank/DDBJ whole genome shotgun (WGS) entry which is preliminary data.</text>
</comment>
<dbReference type="GO" id="GO:0006353">
    <property type="term" value="P:DNA-templated transcription termination"/>
    <property type="evidence" value="ECO:0007669"/>
    <property type="project" value="UniProtKB-UniRule"/>
</dbReference>
<dbReference type="RefSeq" id="WP_123641626.1">
    <property type="nucleotide sequence ID" value="NZ_ML119083.1"/>
</dbReference>
<keyword evidence="3 7" id="KW-0889">Transcription antitermination</keyword>
<evidence type="ECO:0000259" key="9">
    <source>
        <dbReference type="SMART" id="SM00316"/>
    </source>
</evidence>
<keyword evidence="2 7" id="KW-0963">Cytoplasm</keyword>
<dbReference type="GO" id="GO:0000166">
    <property type="term" value="F:nucleotide binding"/>
    <property type="evidence" value="ECO:0007669"/>
    <property type="project" value="InterPro"/>
</dbReference>
<dbReference type="InterPro" id="IPR003029">
    <property type="entry name" value="S1_domain"/>
</dbReference>
<dbReference type="InterPro" id="IPR009019">
    <property type="entry name" value="KH_sf_prok-type"/>
</dbReference>
<sequence>MAITSANQLELLQTAEAVAREKMIDPTLVVEAMEESLARAAKSRYGSEMDIRVKIDRKTGRATFTRVRTVTAEDMIEVNQAQVSPDQAAVILGQVRTGTIVLPGRRKLYDEEGQVSGSEDFRRFVLRNPTEAEKAQAAAVDQDTPPQIGDELVDEVPPVEMGRIAAQSAKQVILQKVREAEREKQYEEFRDKVGQIINVQVKREEYGNVIVDLNPGEGVLRRNEKIGRESYRPNDRIRVYIKDVRREPRGPQVFLSRTAPEFMAKLFEMEVPEIYEGVIEIKAVARDPGSRAKIAVISYDSSIDPVGACVGMRGSRVQAVVNELQGEKIDIIPWNEDMPTFLVNALQPAEVSKVVLDEDAERIEVVVPEEQLSLAIGRRGQNVRLASQLTGLDIDIMTEEEESQRRQKEFEARTKLFMDTLDLDEFFAQLLVAEGFTNLEEVAYVDQDELLVIDGVDEDTALELQTRAREYLDAQNKLALEKAREMGVEEALIGFEGLTPAMVLTLALSGIKTLEDFATCADWELAGGWTTENGQRVKDDGILERFEVSLEEAQDMVMTARVLLGWVDPDDLMPKGEDEAEGDEPDAEAEEEAGA</sequence>
<dbReference type="SUPFAM" id="SSF69705">
    <property type="entry name" value="Transcription factor NusA, N-terminal domain"/>
    <property type="match status" value="1"/>
</dbReference>
<accession>A0A3N2R6Q2</accession>
<keyword evidence="5 7" id="KW-0805">Transcription regulation</keyword>
<dbReference type="GO" id="GO:0005829">
    <property type="term" value="C:cytosol"/>
    <property type="evidence" value="ECO:0007669"/>
    <property type="project" value="TreeGrafter"/>
</dbReference>
<dbReference type="CDD" id="cd02134">
    <property type="entry name" value="KH-II_NusA_rpt1"/>
    <property type="match status" value="1"/>
</dbReference>
<feature type="domain" description="S1 motif" evidence="9">
    <location>
        <begin position="192"/>
        <end position="258"/>
    </location>
</feature>
<keyword evidence="4 7" id="KW-0694">RNA-binding</keyword>
<dbReference type="SMART" id="SM00316">
    <property type="entry name" value="S1"/>
    <property type="match status" value="1"/>
</dbReference>
<keyword evidence="1 7" id="KW-0806">Transcription termination</keyword>
<dbReference type="InterPro" id="IPR004087">
    <property type="entry name" value="KH_dom"/>
</dbReference>
<dbReference type="Gene3D" id="2.40.50.140">
    <property type="entry name" value="Nucleic acid-binding proteins"/>
    <property type="match status" value="1"/>
</dbReference>
<feature type="compositionally biased region" description="Acidic residues" evidence="8">
    <location>
        <begin position="578"/>
        <end position="595"/>
    </location>
</feature>
<feature type="domain" description="K Homology" evidence="10">
    <location>
        <begin position="359"/>
        <end position="425"/>
    </location>
</feature>
<dbReference type="GO" id="GO:0003723">
    <property type="term" value="F:RNA binding"/>
    <property type="evidence" value="ECO:0007669"/>
    <property type="project" value="UniProtKB-UniRule"/>
</dbReference>
<dbReference type="CDD" id="cd04455">
    <property type="entry name" value="S1_NusA"/>
    <property type="match status" value="1"/>
</dbReference>
<dbReference type="InterPro" id="IPR015946">
    <property type="entry name" value="KH_dom-like_a/b"/>
</dbReference>
<evidence type="ECO:0000256" key="6">
    <source>
        <dbReference type="ARBA" id="ARBA00023163"/>
    </source>
</evidence>
<dbReference type="FunFam" id="3.30.300.20:FF:000002">
    <property type="entry name" value="Transcription termination/antitermination protein NusA"/>
    <property type="match status" value="1"/>
</dbReference>
<dbReference type="InterPro" id="IPR030842">
    <property type="entry name" value="TF_NusA_bacterial"/>
</dbReference>
<dbReference type="GO" id="GO:0031564">
    <property type="term" value="P:transcription antitermination"/>
    <property type="evidence" value="ECO:0007669"/>
    <property type="project" value="UniProtKB-UniRule"/>
</dbReference>
<dbReference type="InterPro" id="IPR012340">
    <property type="entry name" value="NA-bd_OB-fold"/>
</dbReference>
<evidence type="ECO:0000256" key="4">
    <source>
        <dbReference type="ARBA" id="ARBA00022884"/>
    </source>
</evidence>
<dbReference type="OrthoDB" id="9807233at2"/>
<dbReference type="PANTHER" id="PTHR22648">
    <property type="entry name" value="TRANSCRIPTION TERMINATION FACTOR NUSA"/>
    <property type="match status" value="1"/>
</dbReference>
<keyword evidence="12" id="KW-1185">Reference proteome</keyword>
<protein>
    <recommendedName>
        <fullName evidence="7">Transcription termination/antitermination protein NusA</fullName>
    </recommendedName>
</protein>
<dbReference type="EMBL" id="RDRB01000003">
    <property type="protein sequence ID" value="ROU03078.1"/>
    <property type="molecule type" value="Genomic_DNA"/>
</dbReference>
<dbReference type="Gene3D" id="3.30.1480.10">
    <property type="entry name" value="NusA, N-terminal domain"/>
    <property type="match status" value="1"/>
</dbReference>
<dbReference type="GO" id="GO:0003700">
    <property type="term" value="F:DNA-binding transcription factor activity"/>
    <property type="evidence" value="ECO:0007669"/>
    <property type="project" value="InterPro"/>
</dbReference>
<comment type="function">
    <text evidence="7">Participates in both transcription termination and antitermination.</text>
</comment>
<dbReference type="SUPFAM" id="SSF54814">
    <property type="entry name" value="Prokaryotic type KH domain (KH-domain type II)"/>
    <property type="match status" value="2"/>
</dbReference>
<dbReference type="InterPro" id="IPR025249">
    <property type="entry name" value="TF_NusA_KH_1st"/>
</dbReference>
<feature type="region of interest" description="Disordered" evidence="8">
    <location>
        <begin position="570"/>
        <end position="595"/>
    </location>
</feature>
<evidence type="ECO:0000256" key="2">
    <source>
        <dbReference type="ARBA" id="ARBA00022490"/>
    </source>
</evidence>
<dbReference type="InterPro" id="IPR010995">
    <property type="entry name" value="DNA_repair_Rad51/TF_NusA_a-hlx"/>
</dbReference>
<dbReference type="InterPro" id="IPR010213">
    <property type="entry name" value="TF_NusA"/>
</dbReference>
<dbReference type="InterPro" id="IPR058582">
    <property type="entry name" value="KH_NusA_2nd"/>
</dbReference>
<evidence type="ECO:0000313" key="11">
    <source>
        <dbReference type="EMBL" id="ROU03078.1"/>
    </source>
</evidence>
<dbReference type="NCBIfam" id="TIGR01953">
    <property type="entry name" value="NusA"/>
    <property type="match status" value="1"/>
</dbReference>
<dbReference type="Pfam" id="PF08529">
    <property type="entry name" value="NusA_N"/>
    <property type="match status" value="1"/>
</dbReference>
<dbReference type="CDD" id="cd22529">
    <property type="entry name" value="KH-II_NusA_rpt2"/>
    <property type="match status" value="1"/>
</dbReference>
<evidence type="ECO:0000256" key="8">
    <source>
        <dbReference type="SAM" id="MobiDB-lite"/>
    </source>
</evidence>
<evidence type="ECO:0000256" key="7">
    <source>
        <dbReference type="HAMAP-Rule" id="MF_00945"/>
    </source>
</evidence>
<reference evidence="11 12" key="1">
    <citation type="submission" date="2018-10" db="EMBL/GenBank/DDBJ databases">
        <title>Histidinibacterium lentulum gen. nov., sp. nov., a marine bacterium from the culture broth of Picochlorum sp. 122.</title>
        <authorList>
            <person name="Wang G."/>
        </authorList>
    </citation>
    <scope>NUCLEOTIDE SEQUENCE [LARGE SCALE GENOMIC DNA]</scope>
    <source>
        <strain evidence="11 12">B17</strain>
    </source>
</reference>
<dbReference type="SUPFAM" id="SSF47794">
    <property type="entry name" value="Rad51 N-terminal domain-like"/>
    <property type="match status" value="1"/>
</dbReference>
<dbReference type="InterPro" id="IPR013735">
    <property type="entry name" value="TF_NusA_N"/>
</dbReference>
<dbReference type="HAMAP" id="MF_00945_B">
    <property type="entry name" value="NusA_B"/>
    <property type="match status" value="1"/>
</dbReference>
<evidence type="ECO:0000256" key="5">
    <source>
        <dbReference type="ARBA" id="ARBA00023015"/>
    </source>
</evidence>
<dbReference type="SMART" id="SM00322">
    <property type="entry name" value="KH"/>
    <property type="match status" value="1"/>
</dbReference>
<evidence type="ECO:0000313" key="12">
    <source>
        <dbReference type="Proteomes" id="UP000268016"/>
    </source>
</evidence>
<keyword evidence="6 7" id="KW-0804">Transcription</keyword>
<comment type="similarity">
    <text evidence="7">Belongs to the NusA family.</text>
</comment>
<proteinExistence type="inferred from homology"/>
<dbReference type="SUPFAM" id="SSF50249">
    <property type="entry name" value="Nucleic acid-binding proteins"/>
    <property type="match status" value="1"/>
</dbReference>
<evidence type="ECO:0000256" key="1">
    <source>
        <dbReference type="ARBA" id="ARBA00022472"/>
    </source>
</evidence>
<dbReference type="InterPro" id="IPR010214">
    <property type="entry name" value="Tscrpt_termin_fac_NusA_C_rpt"/>
</dbReference>
<dbReference type="Proteomes" id="UP000268016">
    <property type="component" value="Unassembled WGS sequence"/>
</dbReference>
<gene>
    <name evidence="7 11" type="primary">nusA</name>
    <name evidence="11" type="ORF">EAT49_07235</name>
</gene>
<dbReference type="Gene3D" id="3.30.300.20">
    <property type="match status" value="2"/>
</dbReference>
<dbReference type="FunFam" id="3.30.300.20:FF:000005">
    <property type="entry name" value="Transcription termination/antitermination protein NusA"/>
    <property type="match status" value="1"/>
</dbReference>
<dbReference type="NCBIfam" id="TIGR01954">
    <property type="entry name" value="nusA_Cterm_rpt"/>
    <property type="match status" value="1"/>
</dbReference>
<dbReference type="PROSITE" id="PS50084">
    <property type="entry name" value="KH_TYPE_1"/>
    <property type="match status" value="1"/>
</dbReference>
<dbReference type="PANTHER" id="PTHR22648:SF0">
    <property type="entry name" value="TRANSCRIPTION TERMINATION_ANTITERMINATION PROTEIN NUSA"/>
    <property type="match status" value="1"/>
</dbReference>
<dbReference type="AlphaFoldDB" id="A0A3N2R6Q2"/>
<organism evidence="11 12">
    <name type="scientific">Histidinibacterium lentulum</name>
    <dbReference type="NCBI Taxonomy" id="2480588"/>
    <lineage>
        <taxon>Bacteria</taxon>
        <taxon>Pseudomonadati</taxon>
        <taxon>Pseudomonadota</taxon>
        <taxon>Alphaproteobacteria</taxon>
        <taxon>Rhodobacterales</taxon>
        <taxon>Paracoccaceae</taxon>
        <taxon>Histidinibacterium</taxon>
    </lineage>
</organism>
<dbReference type="Pfam" id="PF13184">
    <property type="entry name" value="KH_NusA_1st"/>
    <property type="match status" value="1"/>
</dbReference>
<dbReference type="InterPro" id="IPR036555">
    <property type="entry name" value="NusA_N_sf"/>
</dbReference>
<evidence type="ECO:0000259" key="10">
    <source>
        <dbReference type="SMART" id="SM00322"/>
    </source>
</evidence>
<comment type="subunit">
    <text evidence="7">Monomer. Binds directly to the core enzyme of the DNA-dependent RNA polymerase and to nascent RNA.</text>
</comment>